<dbReference type="SUPFAM" id="SSF51445">
    <property type="entry name" value="(Trans)glycosidases"/>
    <property type="match status" value="1"/>
</dbReference>
<evidence type="ECO:0000313" key="8">
    <source>
        <dbReference type="EMBL" id="EAS06878.2"/>
    </source>
</evidence>
<dbReference type="SUPFAM" id="SSF53756">
    <property type="entry name" value="UDP-Glycosyltransferase/glycogen phosphorylase"/>
    <property type="match status" value="1"/>
</dbReference>
<dbReference type="STRING" id="312017.Q24GJ3"/>
<feature type="domain" description="AMP-activated protein kinase glycogen-binding" evidence="7">
    <location>
        <begin position="1779"/>
        <end position="1848"/>
    </location>
</feature>
<dbReference type="InterPro" id="IPR017853">
    <property type="entry name" value="GH"/>
</dbReference>
<feature type="domain" description="Starch synthase catalytic" evidence="6">
    <location>
        <begin position="1219"/>
        <end position="1452"/>
    </location>
</feature>
<dbReference type="InterPro" id="IPR013783">
    <property type="entry name" value="Ig-like_fold"/>
</dbReference>
<organism evidence="8 9">
    <name type="scientific">Tetrahymena thermophila (strain SB210)</name>
    <dbReference type="NCBI Taxonomy" id="312017"/>
    <lineage>
        <taxon>Eukaryota</taxon>
        <taxon>Sar</taxon>
        <taxon>Alveolata</taxon>
        <taxon>Ciliophora</taxon>
        <taxon>Intramacronucleata</taxon>
        <taxon>Oligohymenophorea</taxon>
        <taxon>Hymenostomatida</taxon>
        <taxon>Tetrahymenina</taxon>
        <taxon>Tetrahymenidae</taxon>
        <taxon>Tetrahymena</taxon>
    </lineage>
</organism>
<feature type="domain" description="Glycosyl transferase family 1" evidence="5">
    <location>
        <begin position="1512"/>
        <end position="1666"/>
    </location>
</feature>
<name>Q24GJ3_TETTS</name>
<dbReference type="Gene3D" id="2.60.40.10">
    <property type="entry name" value="Immunoglobulins"/>
    <property type="match status" value="1"/>
</dbReference>
<keyword evidence="4" id="KW-0035">Amyloplast</keyword>
<dbReference type="PANTHER" id="PTHR45825:SF11">
    <property type="entry name" value="ALPHA AMYLASE DOMAIN-CONTAINING PROTEIN"/>
    <property type="match status" value="1"/>
</dbReference>
<dbReference type="Pfam" id="PF16561">
    <property type="entry name" value="AMPK1_CBM"/>
    <property type="match status" value="1"/>
</dbReference>
<dbReference type="RefSeq" id="XP_001027120.2">
    <property type="nucleotide sequence ID" value="XM_001027120.2"/>
</dbReference>
<keyword evidence="4" id="KW-0934">Plastid</keyword>
<comment type="subcellular location">
    <subcellularLocation>
        <location evidence="1">Plastid</location>
        <location evidence="1">Amyloplast</location>
    </subcellularLocation>
</comment>
<accession>Q24GJ3</accession>
<dbReference type="InParanoid" id="Q24GJ3"/>
<dbReference type="CDD" id="cd03791">
    <property type="entry name" value="GT5_Glycogen_synthase_DULL1-like"/>
    <property type="match status" value="1"/>
</dbReference>
<dbReference type="eggNOG" id="KOG1616">
    <property type="taxonomic scope" value="Eukaryota"/>
</dbReference>
<dbReference type="Proteomes" id="UP000009168">
    <property type="component" value="Unassembled WGS sequence"/>
</dbReference>
<keyword evidence="2" id="KW-0328">Glycosyltransferase</keyword>
<keyword evidence="9" id="KW-1185">Reference proteome</keyword>
<evidence type="ECO:0000313" key="9">
    <source>
        <dbReference type="Proteomes" id="UP000009168"/>
    </source>
</evidence>
<dbReference type="InterPro" id="IPR001296">
    <property type="entry name" value="Glyco_trans_1"/>
</dbReference>
<dbReference type="KEGG" id="tet:TTHERM_00725970"/>
<dbReference type="Pfam" id="PF08323">
    <property type="entry name" value="Glyco_transf_5"/>
    <property type="match status" value="1"/>
</dbReference>
<dbReference type="Pfam" id="PF00534">
    <property type="entry name" value="Glycos_transf_1"/>
    <property type="match status" value="1"/>
</dbReference>
<evidence type="ECO:0000259" key="5">
    <source>
        <dbReference type="Pfam" id="PF00534"/>
    </source>
</evidence>
<evidence type="ECO:0000259" key="7">
    <source>
        <dbReference type="Pfam" id="PF16561"/>
    </source>
</evidence>
<dbReference type="InterPro" id="IPR014756">
    <property type="entry name" value="Ig_E-set"/>
</dbReference>
<evidence type="ECO:0000256" key="3">
    <source>
        <dbReference type="ARBA" id="ARBA00022679"/>
    </source>
</evidence>
<keyword evidence="3" id="KW-0808">Transferase</keyword>
<gene>
    <name evidence="8" type="ORF">TTHERM_00725970</name>
</gene>
<dbReference type="PANTHER" id="PTHR45825">
    <property type="entry name" value="GRANULE-BOUND STARCH SYNTHASE 1, CHLOROPLASTIC/AMYLOPLASTIC"/>
    <property type="match status" value="1"/>
</dbReference>
<evidence type="ECO:0000256" key="4">
    <source>
        <dbReference type="ARBA" id="ARBA00023234"/>
    </source>
</evidence>
<dbReference type="InterPro" id="IPR032640">
    <property type="entry name" value="AMPK1_CBM"/>
</dbReference>
<dbReference type="InterPro" id="IPR013534">
    <property type="entry name" value="Starch_synth_cat_dom"/>
</dbReference>
<sequence>MSSGSATKIFSFNLELALINHLRSFKPYNNDHKFEPGYIESIYAYLFQYQGDMEAEMFDDYCQQNGGLSMKQVVLFIHFAFGSIANLKELITKLNHKGEIVDISKSQINKTNILCVHSIMDLQNTIDHQKINELQESSKPSSLQSLKISIIMEDLQYDQGSNTLYIPYHILKLGIQAKGKLDIYLTSYIAHILNKNLKINLFHAHFAFSAKQGKAQVYTENYHKMLVQIYKGVSQLKFDKATYHYYRQKMVNFAKDSKFFKETEVQATLLELERTLSDMIIARDPKLNHYFEKLMIGMLGSPIQVIRDHAVIMLNILYDGVDWSRRAPFSTKISKVKSKFLIDYLIESDQYDENIVFLVKSLIFLPSTRQNVISIHKPRIKEFAVVGNKRYISVQLDLGRFKRCGFYDWKLVKLMETGEIMSVYKIADLRDRSDKEDSEFTTRPVQGRFIVHPEDSKDLQMHEIFVDLQDGVPDEKGKIVKRGNFRKVKDKLPAYKQMGLNAVYLMGALERDNGIYLDEQTKQFNVKRPEVSPLSITCRSTPNSMLGGKQSFKELTKKASELGMRIIVDCLTRISSSRAHKKYRNLIIHSLDQQGKQTPVFGSDGRAIFFEDTTLLNYRKKKVWDLMIEEITSFTDTYNVSGLHLDNGQAWPQIFRLDRDEMYRKDTDATDAYTEKQIFEGELVEQNEDCGYWASSYKDILPNPFIVKLCRNLWSRYPNFLILCEVWGSFGEQDVREVSVIQSGPIPRTFKIPIALSQIFGENLRKDGTITSIERKTVSVFKKWYLAQREILPEGSLVIQSTTYHTWPYPALLYKKGTWAAVDLFFTLCDIPMTFIGELDGHAFKIKTTNIFSQVRIEQNDESETDLTTIKETEEDTNYIQEVQKKQKKRQSIRQIESQLFLSDEGQGFGWSGYEPRTVSKRKSIVRVSSGQSFDDVNSLNEHTKSFVQSQGEWFGPSLQNISKHYESRRLLRQTKKPLKQGVFIPLLAEHKFGWHTHVIAYCRMTKKQFCIVVINFNDAPVQAYINLKPLRQYFPNYEDSDLVVQMESWVKDEKYEDNQLDHYFIGELINERLFISLHNFHSHIWGFNLFSDDGTKQRVAESHSFARFKQSLSLTIPMTIYSNDIASQLIKLLSRKPNLQDFVNGYAYLYNTKLKDVNLNNAIAILRDFQKDNALKCRLFAYFQALINKNAENPKIEEKIEFFKKTQEVVESNKLGPICFVTPEYAKWTKTGGLGVMTDELSRGLVDLGEDVYVVTPIYDNKLKEKPDLLEKDGFKHTDTISYYIGGTEYQVGVHFGEYKGVKIYFLHNADMFPAPFAGDDAVYTVKSIALYARVTLELLCRKGIIPALIVSNDWYSGLIPGYIKNKTFGETFSGTKIFHIAHNLDTTYEGRQYPNPQQGDLGWIHELPTHWLIDPYWKNLVVNPSRCAFMTCDNWGTVSHSYKYQLLRESALTPILSNFPNAFSFPNGLNIQERLQMIKNLPTSDDHLKAKEKIQQKYFGFQLLDNSFCLFGFVGRITEQKGIHLILECAEDLIRQSNGKIQIILGGNANYKEEYAQICAEKINYLRNKHPNNFWGDPDLFFRDGPLINVGCDFGLMPSKFEPGGIVQHEFFVGSTPVIAMKTGGLQDTVTDFNEQTEKGSGFTFEHHNSHGFAYAVTKALKLFKNESLYNKLRKSSFQAAIDVSEVSKAYEGEFYRMFNKNFIDKQTLTAELQKIDCTFDIEKYQPQQMVGRVSGRIQTRETKTQQLFQNALNKVAKDDKKSIQFKINVDSSKLPKQVQIIGSFDNWQNKRPLKYDQFSREWKITLNLPRGDYFYKYIIDDEWICSDDDAKDTDIYGYLNNFISVD</sequence>
<protein>
    <submittedName>
        <fullName evidence="8">Group 1 family glycosyltransferase</fullName>
    </submittedName>
</protein>
<evidence type="ECO:0000256" key="2">
    <source>
        <dbReference type="ARBA" id="ARBA00022676"/>
    </source>
</evidence>
<dbReference type="Gene3D" id="3.40.50.2000">
    <property type="entry name" value="Glycogen Phosphorylase B"/>
    <property type="match status" value="2"/>
</dbReference>
<proteinExistence type="predicted"/>
<dbReference type="EMBL" id="GG662257">
    <property type="protein sequence ID" value="EAS06878.2"/>
    <property type="molecule type" value="Genomic_DNA"/>
</dbReference>
<dbReference type="GO" id="GO:0016757">
    <property type="term" value="F:glycosyltransferase activity"/>
    <property type="evidence" value="ECO:0007669"/>
    <property type="project" value="UniProtKB-KW"/>
</dbReference>
<evidence type="ECO:0000259" key="6">
    <source>
        <dbReference type="Pfam" id="PF08323"/>
    </source>
</evidence>
<dbReference type="CDD" id="cd02859">
    <property type="entry name" value="E_set_AMPKbeta_like_N"/>
    <property type="match status" value="1"/>
</dbReference>
<dbReference type="Gene3D" id="3.20.20.80">
    <property type="entry name" value="Glycosidases"/>
    <property type="match status" value="1"/>
</dbReference>
<dbReference type="GeneID" id="7845495"/>
<dbReference type="OrthoDB" id="10263625at2759"/>
<dbReference type="OMA" id="EDASYVM"/>
<dbReference type="SUPFAM" id="SSF81296">
    <property type="entry name" value="E set domains"/>
    <property type="match status" value="1"/>
</dbReference>
<evidence type="ECO:0000256" key="1">
    <source>
        <dbReference type="ARBA" id="ARBA00004602"/>
    </source>
</evidence>
<reference evidence="9" key="1">
    <citation type="journal article" date="2006" name="PLoS Biol.">
        <title>Macronuclear genome sequence of the ciliate Tetrahymena thermophila, a model eukaryote.</title>
        <authorList>
            <person name="Eisen J.A."/>
            <person name="Coyne R.S."/>
            <person name="Wu M."/>
            <person name="Wu D."/>
            <person name="Thiagarajan M."/>
            <person name="Wortman J.R."/>
            <person name="Badger J.H."/>
            <person name="Ren Q."/>
            <person name="Amedeo P."/>
            <person name="Jones K.M."/>
            <person name="Tallon L.J."/>
            <person name="Delcher A.L."/>
            <person name="Salzberg S.L."/>
            <person name="Silva J.C."/>
            <person name="Haas B.J."/>
            <person name="Majoros W.H."/>
            <person name="Farzad M."/>
            <person name="Carlton J.M."/>
            <person name="Smith R.K. Jr."/>
            <person name="Garg J."/>
            <person name="Pearlman R.E."/>
            <person name="Karrer K.M."/>
            <person name="Sun L."/>
            <person name="Manning G."/>
            <person name="Elde N.C."/>
            <person name="Turkewitz A.P."/>
            <person name="Asai D.J."/>
            <person name="Wilkes D.E."/>
            <person name="Wang Y."/>
            <person name="Cai H."/>
            <person name="Collins K."/>
            <person name="Stewart B.A."/>
            <person name="Lee S.R."/>
            <person name="Wilamowska K."/>
            <person name="Weinberg Z."/>
            <person name="Ruzzo W.L."/>
            <person name="Wloga D."/>
            <person name="Gaertig J."/>
            <person name="Frankel J."/>
            <person name="Tsao C.-C."/>
            <person name="Gorovsky M.A."/>
            <person name="Keeling P.J."/>
            <person name="Waller R.F."/>
            <person name="Patron N.J."/>
            <person name="Cherry J.M."/>
            <person name="Stover N.A."/>
            <person name="Krieger C.J."/>
            <person name="del Toro C."/>
            <person name="Ryder H.F."/>
            <person name="Williamson S.C."/>
            <person name="Barbeau R.A."/>
            <person name="Hamilton E.P."/>
            <person name="Orias E."/>
        </authorList>
    </citation>
    <scope>NUCLEOTIDE SEQUENCE [LARGE SCALE GENOMIC DNA]</scope>
    <source>
        <strain evidence="9">SB210</strain>
    </source>
</reference>
<dbReference type="HOGENOM" id="CLU_237158_0_0_1"/>